<sequence>MSFVPQPQTSCSQRGFSKSWPKAQTTPRSKFTQCHAASIAANDRPKKASRSPSVASEDLVLLPPPSPLFPDDGPADNPFETWKDLKNFTRASDFPEEDMGEAFSWNERQYCDICKGFCPFGLAGRRYGDGMSSVPKAALQPDPWTEDDFRVYNSPFAFSPGQLNKLLNPKSLAAFYVLGGLQGIERGLRSGRYAGLGMYERSLSYMRRFEQGAFARKKVEGPHTDEQPSFRNPEDHRRQQALMRKSRTYREVHNRCKLQREPSRLPRDPPVGGMILDAANKIDDNDFYPLRTEIEVKCDKILGQISLKIWRRAAGKNKSWKRCPKTTVPRQTHHKWVRLSPSGFEHQFAKSPLWLPAAFLRSQARKKSSRLSCVVRRQVSDQVPERARRYDPHIHNNEDCSVALHRRYRATTIAHDNKVRKFGPVVIEDIREPAGAFIRFTWKDNILTNGVGQLDRFLPTGLVFRTGWCIVGFLRNESHTDVYSLSNASFGHSSARTEVSREAHVFLDEYHGNCKNYARRLKSRMRESVDCLETFWYGDRHVFVMEIQRKPVLFRLRNNEEEFPILVDQNKCNEQVALQRRRFRGKPSFAAVVGGRRPNIEFDHRPTPMPKDKSALEKELEQIEKARLKKAERQRVKRQLQRDKRLEEKLQSMEGPVEEKSAYQVRSHFLKIQSCRL</sequence>
<dbReference type="EMBL" id="MU006713">
    <property type="protein sequence ID" value="KAF2628420.1"/>
    <property type="molecule type" value="Genomic_DNA"/>
</dbReference>
<dbReference type="Proteomes" id="UP000799754">
    <property type="component" value="Unassembled WGS sequence"/>
</dbReference>
<gene>
    <name evidence="1" type="ORF">BU25DRAFT_35375</name>
</gene>
<comment type="caution">
    <text evidence="1">The sequence shown here is derived from an EMBL/GenBank/DDBJ whole genome shotgun (WGS) entry which is preliminary data.</text>
</comment>
<evidence type="ECO:0000313" key="2">
    <source>
        <dbReference type="Proteomes" id="UP000799754"/>
    </source>
</evidence>
<reference evidence="1" key="1">
    <citation type="journal article" date="2020" name="Stud. Mycol.">
        <title>101 Dothideomycetes genomes: a test case for predicting lifestyles and emergence of pathogens.</title>
        <authorList>
            <person name="Haridas S."/>
            <person name="Albert R."/>
            <person name="Binder M."/>
            <person name="Bloem J."/>
            <person name="Labutti K."/>
            <person name="Salamov A."/>
            <person name="Andreopoulos B."/>
            <person name="Baker S."/>
            <person name="Barry K."/>
            <person name="Bills G."/>
            <person name="Bluhm B."/>
            <person name="Cannon C."/>
            <person name="Castanera R."/>
            <person name="Culley D."/>
            <person name="Daum C."/>
            <person name="Ezra D."/>
            <person name="Gonzalez J."/>
            <person name="Henrissat B."/>
            <person name="Kuo A."/>
            <person name="Liang C."/>
            <person name="Lipzen A."/>
            <person name="Lutzoni F."/>
            <person name="Magnuson J."/>
            <person name="Mondo S."/>
            <person name="Nolan M."/>
            <person name="Ohm R."/>
            <person name="Pangilinan J."/>
            <person name="Park H.-J."/>
            <person name="Ramirez L."/>
            <person name="Alfaro M."/>
            <person name="Sun H."/>
            <person name="Tritt A."/>
            <person name="Yoshinaga Y."/>
            <person name="Zwiers L.-H."/>
            <person name="Turgeon B."/>
            <person name="Goodwin S."/>
            <person name="Spatafora J."/>
            <person name="Crous P."/>
            <person name="Grigoriev I."/>
        </authorList>
    </citation>
    <scope>NUCLEOTIDE SEQUENCE</scope>
    <source>
        <strain evidence="1">CBS 525.71</strain>
    </source>
</reference>
<organism evidence="1 2">
    <name type="scientific">Macroventuria anomochaeta</name>
    <dbReference type="NCBI Taxonomy" id="301207"/>
    <lineage>
        <taxon>Eukaryota</taxon>
        <taxon>Fungi</taxon>
        <taxon>Dikarya</taxon>
        <taxon>Ascomycota</taxon>
        <taxon>Pezizomycotina</taxon>
        <taxon>Dothideomycetes</taxon>
        <taxon>Pleosporomycetidae</taxon>
        <taxon>Pleosporales</taxon>
        <taxon>Pleosporineae</taxon>
        <taxon>Didymellaceae</taxon>
        <taxon>Macroventuria</taxon>
    </lineage>
</organism>
<accession>A0ACB6S440</accession>
<evidence type="ECO:0000313" key="1">
    <source>
        <dbReference type="EMBL" id="KAF2628420.1"/>
    </source>
</evidence>
<keyword evidence="2" id="KW-1185">Reference proteome</keyword>
<proteinExistence type="predicted"/>
<protein>
    <submittedName>
        <fullName evidence="1">Uncharacterized protein</fullName>
    </submittedName>
</protein>
<name>A0ACB6S440_9PLEO</name>